<accession>A0A7G9QX96</accession>
<dbReference type="EC" id="3.4.24.3" evidence="4"/>
<evidence type="ECO:0000256" key="15">
    <source>
        <dbReference type="PIRSR" id="PIRSR602169-1"/>
    </source>
</evidence>
<feature type="domain" description="PKD" evidence="16">
    <location>
        <begin position="776"/>
        <end position="861"/>
    </location>
</feature>
<gene>
    <name evidence="17" type="ORF">H9L17_07585</name>
</gene>
<feature type="active site" evidence="15">
    <location>
        <position position="556"/>
    </location>
</feature>
<keyword evidence="6" id="KW-0645">Protease</keyword>
<dbReference type="Pfam" id="PF08453">
    <property type="entry name" value="Peptidase_M9_N"/>
    <property type="match status" value="1"/>
</dbReference>
<dbReference type="RefSeq" id="WP_187571714.1">
    <property type="nucleotide sequence ID" value="NZ_CP060711.1"/>
</dbReference>
<evidence type="ECO:0000256" key="14">
    <source>
        <dbReference type="ARBA" id="ARBA00023145"/>
    </source>
</evidence>
<organism evidence="17 18">
    <name type="scientific">Thermomonas brevis</name>
    <dbReference type="NCBI Taxonomy" id="215691"/>
    <lineage>
        <taxon>Bacteria</taxon>
        <taxon>Pseudomonadati</taxon>
        <taxon>Pseudomonadota</taxon>
        <taxon>Gammaproteobacteria</taxon>
        <taxon>Lysobacterales</taxon>
        <taxon>Lysobacteraceae</taxon>
        <taxon>Thermomonas</taxon>
    </lineage>
</organism>
<keyword evidence="14" id="KW-0865">Zymogen</keyword>
<dbReference type="InterPro" id="IPR013661">
    <property type="entry name" value="Peptidase_M9_N_dom"/>
</dbReference>
<dbReference type="PROSITE" id="PS50093">
    <property type="entry name" value="PKD"/>
    <property type="match status" value="2"/>
</dbReference>
<dbReference type="AlphaFoldDB" id="A0A7G9QX96"/>
<dbReference type="GO" id="GO:0006508">
    <property type="term" value="P:proteolysis"/>
    <property type="evidence" value="ECO:0007669"/>
    <property type="project" value="UniProtKB-KW"/>
</dbReference>
<keyword evidence="18" id="KW-1185">Reference proteome</keyword>
<reference evidence="17 18" key="1">
    <citation type="submission" date="2020-08" db="EMBL/GenBank/DDBJ databases">
        <title>Genome sequence of Thermomonas brevis KACC 16975T.</title>
        <authorList>
            <person name="Hyun D.-W."/>
            <person name="Bae J.-W."/>
        </authorList>
    </citation>
    <scope>NUCLEOTIDE SEQUENCE [LARGE SCALE GENOMIC DNA]</scope>
    <source>
        <strain evidence="17 18">KACC 16975</strain>
    </source>
</reference>
<keyword evidence="8" id="KW-0732">Signal</keyword>
<sequence>MPLPSKHRAYRLAVLGGIAALASLVAYAGQNLALWRTSATAAEALAVSQSQAATPANAIQRRSPLLYSGNGAQRRAARTRAIEKSPQTERQVFGGHVQDGKLDASQRMPLQSPLSRWVDATFDQGGSRENLLDRPSLAARKGLRAAATAACSSTQFASLSGQALVAAVTAAPVSCINDLFGLTGSVAASTFPEAKMATIAGAFATVAGRYDGTNRDGALQLILFLRAGYYVQFYDPAVGNYGATLRNAIRPALDAFANNANFGLVNDVHGEILAEYVTLIDSSSENARYLPAIKRLLDGYGSGHNAYYWMLTAVNNTYTVLFRGHQQDDFRQLVQTDTSIIDTLYGFANRNFGLMGGANDYLVSNAGREMARFLQYAGQPKTLARSRVKALLDRSSVTGPTAPLWMGLGDMVSYYDAANCSYYGICDFKARAEAAALPIRHTCSATLTIRAQAMTASELADTCTIVGGEEGYFHDLLKTGRVPVAGDNNAALEMVVFNSSTDYGTYAGAIFGIDTNNGGMYLEGNPSAAGNQARFVAYEAEWLQPQRFEIWNLTHEYIHYLDGRFNMFGDFSAAMAQPTVWWVEGFAEYMSYSYRNVAYVDAQQEAAKGTYSLSSIYANDYNSGQTRIYNWGYLAVRYMFERQPAQVSAILGYFRPGNYAGYGNYMRSIGTGNDADFRAWLPCVVSGCTPANQPPVAAFSVVTNGLNASFADASTDADGRIVSYAWRFGDGATASSASPSHAYAAAGTYTVELTVTDDRGAKAVSTKPVTVTATQANKPPVAAFTVAVNGLSAQFTDGSSDPDGRIVSRAWNFGDGGTATSANPAHAYASAGSYTVRLTVTDDSGATATVQRTVTVSAGGLSECPGVPAALGRNCVRSNLTVPLRDYVYMYVYVPKGIASLRITTQGGTGNADLYVNSLGSWATREYHNYRSTNAGNSETVLVNYPPEGYLYVSLYGASQAQGVSVSVEY</sequence>
<dbReference type="GO" id="GO:0004222">
    <property type="term" value="F:metalloendopeptidase activity"/>
    <property type="evidence" value="ECO:0007669"/>
    <property type="project" value="UniProtKB-EC"/>
</dbReference>
<evidence type="ECO:0000259" key="16">
    <source>
        <dbReference type="PROSITE" id="PS50093"/>
    </source>
</evidence>
<keyword evidence="5" id="KW-0964">Secreted</keyword>
<comment type="subcellular location">
    <subcellularLocation>
        <location evidence="3">Secreted</location>
    </subcellularLocation>
</comment>
<evidence type="ECO:0000256" key="9">
    <source>
        <dbReference type="ARBA" id="ARBA00022801"/>
    </source>
</evidence>
<keyword evidence="9" id="KW-0378">Hydrolase</keyword>
<evidence type="ECO:0000256" key="13">
    <source>
        <dbReference type="ARBA" id="ARBA00023049"/>
    </source>
</evidence>
<keyword evidence="12" id="KW-0843">Virulence</keyword>
<dbReference type="SMART" id="SM00089">
    <property type="entry name" value="PKD"/>
    <property type="match status" value="2"/>
</dbReference>
<dbReference type="InterPro" id="IPR000601">
    <property type="entry name" value="PKD_dom"/>
</dbReference>
<dbReference type="CDD" id="cd00146">
    <property type="entry name" value="PKD"/>
    <property type="match status" value="2"/>
</dbReference>
<dbReference type="Pfam" id="PF01752">
    <property type="entry name" value="Peptidase_M9"/>
    <property type="match status" value="1"/>
</dbReference>
<dbReference type="InterPro" id="IPR013783">
    <property type="entry name" value="Ig-like_fold"/>
</dbReference>
<dbReference type="InterPro" id="IPR035986">
    <property type="entry name" value="PKD_dom_sf"/>
</dbReference>
<proteinExistence type="predicted"/>
<evidence type="ECO:0000256" key="3">
    <source>
        <dbReference type="ARBA" id="ARBA00004613"/>
    </source>
</evidence>
<dbReference type="GO" id="GO:0008270">
    <property type="term" value="F:zinc ion binding"/>
    <property type="evidence" value="ECO:0007669"/>
    <property type="project" value="InterPro"/>
</dbReference>
<dbReference type="Pfam" id="PF18911">
    <property type="entry name" value="PKD_4"/>
    <property type="match status" value="2"/>
</dbReference>
<dbReference type="KEGG" id="tbv:H9L17_07585"/>
<evidence type="ECO:0000256" key="1">
    <source>
        <dbReference type="ARBA" id="ARBA00000424"/>
    </source>
</evidence>
<evidence type="ECO:0000256" key="5">
    <source>
        <dbReference type="ARBA" id="ARBA00022525"/>
    </source>
</evidence>
<keyword evidence="11" id="KW-0106">Calcium</keyword>
<evidence type="ECO:0000256" key="10">
    <source>
        <dbReference type="ARBA" id="ARBA00022833"/>
    </source>
</evidence>
<keyword evidence="10" id="KW-0862">Zinc</keyword>
<evidence type="ECO:0000313" key="18">
    <source>
        <dbReference type="Proteomes" id="UP000515977"/>
    </source>
</evidence>
<dbReference type="Gene3D" id="1.10.390.20">
    <property type="match status" value="1"/>
</dbReference>
<dbReference type="InterPro" id="IPR002169">
    <property type="entry name" value="Peptidase_M9A/M9B"/>
</dbReference>
<dbReference type="Gene3D" id="3.40.30.160">
    <property type="entry name" value="Collagenase ColT, N-terminal domain"/>
    <property type="match status" value="1"/>
</dbReference>
<keyword evidence="7" id="KW-0479">Metal-binding</keyword>
<comment type="catalytic activity">
    <reaction evidence="1">
        <text>Digestion of native collagen in the triple helical region at Xaa-|-Gly bonds. With synthetic peptides, a preference is shown for Gly at P3 and P1', Pro and Ala at P2 and P2', and hydroxyproline, Ala or Arg at P3'.</text>
        <dbReference type="EC" id="3.4.24.3"/>
    </reaction>
</comment>
<evidence type="ECO:0000256" key="6">
    <source>
        <dbReference type="ARBA" id="ARBA00022670"/>
    </source>
</evidence>
<dbReference type="PANTHER" id="PTHR13062">
    <property type="entry name" value="COLLAGENASE"/>
    <property type="match status" value="1"/>
</dbReference>
<evidence type="ECO:0000313" key="17">
    <source>
        <dbReference type="EMBL" id="QNN47971.1"/>
    </source>
</evidence>
<dbReference type="Gene3D" id="2.60.120.380">
    <property type="match status" value="1"/>
</dbReference>
<evidence type="ECO:0000256" key="11">
    <source>
        <dbReference type="ARBA" id="ARBA00022837"/>
    </source>
</evidence>
<dbReference type="InterPro" id="IPR022409">
    <property type="entry name" value="PKD/Chitinase_dom"/>
</dbReference>
<comment type="cofactor">
    <cofactor evidence="2">
        <name>Zn(2+)</name>
        <dbReference type="ChEBI" id="CHEBI:29105"/>
    </cofactor>
</comment>
<dbReference type="EMBL" id="CP060711">
    <property type="protein sequence ID" value="QNN47971.1"/>
    <property type="molecule type" value="Genomic_DNA"/>
</dbReference>
<evidence type="ECO:0000256" key="4">
    <source>
        <dbReference type="ARBA" id="ARBA00012653"/>
    </source>
</evidence>
<name>A0A7G9QX96_9GAMM</name>
<keyword evidence="13" id="KW-0482">Metalloprotease</keyword>
<evidence type="ECO:0000256" key="2">
    <source>
        <dbReference type="ARBA" id="ARBA00001947"/>
    </source>
</evidence>
<dbReference type="Gene3D" id="2.60.40.10">
    <property type="entry name" value="Immunoglobulins"/>
    <property type="match status" value="2"/>
</dbReference>
<dbReference type="Proteomes" id="UP000515977">
    <property type="component" value="Chromosome"/>
</dbReference>
<protein>
    <recommendedName>
        <fullName evidence="4">microbial collagenase</fullName>
        <ecNumber evidence="4">3.4.24.3</ecNumber>
    </recommendedName>
</protein>
<dbReference type="SUPFAM" id="SSF49299">
    <property type="entry name" value="PKD domain"/>
    <property type="match status" value="2"/>
</dbReference>
<evidence type="ECO:0000256" key="8">
    <source>
        <dbReference type="ARBA" id="ARBA00022729"/>
    </source>
</evidence>
<dbReference type="GO" id="GO:0005576">
    <property type="term" value="C:extracellular region"/>
    <property type="evidence" value="ECO:0007669"/>
    <property type="project" value="UniProtKB-SubCell"/>
</dbReference>
<dbReference type="PRINTS" id="PR00931">
    <property type="entry name" value="MICOLLPTASE"/>
</dbReference>
<dbReference type="PANTHER" id="PTHR13062:SF9">
    <property type="entry name" value="MICROBIAL COLLAGENASE"/>
    <property type="match status" value="1"/>
</dbReference>
<evidence type="ECO:0000256" key="12">
    <source>
        <dbReference type="ARBA" id="ARBA00023026"/>
    </source>
</evidence>
<evidence type="ECO:0000256" key="7">
    <source>
        <dbReference type="ARBA" id="ARBA00022723"/>
    </source>
</evidence>
<feature type="domain" description="PKD" evidence="16">
    <location>
        <begin position="691"/>
        <end position="778"/>
    </location>
</feature>